<dbReference type="InterPro" id="IPR013746">
    <property type="entry name" value="HMG_CoA_synt_C_dom"/>
</dbReference>
<dbReference type="PANTHER" id="PTHR43323">
    <property type="entry name" value="3-HYDROXY-3-METHYLGLUTARYL COENZYME A SYNTHASE"/>
    <property type="match status" value="1"/>
</dbReference>
<reference evidence="5 6" key="1">
    <citation type="submission" date="2017-06" db="EMBL/GenBank/DDBJ databases">
        <title>Cultured bacterium strain Saccharothrix yanglingensis Hhs.015.</title>
        <authorList>
            <person name="Xia Y."/>
        </authorList>
    </citation>
    <scope>NUCLEOTIDE SEQUENCE [LARGE SCALE GENOMIC DNA]</scope>
    <source>
        <strain evidence="5 6">Hhs.015</strain>
    </source>
</reference>
<keyword evidence="2" id="KW-0808">Transferase</keyword>
<proteinExistence type="inferred from homology"/>
<dbReference type="EMBL" id="NSDM01000002">
    <property type="protein sequence ID" value="MDQ2583625.1"/>
    <property type="molecule type" value="Genomic_DNA"/>
</dbReference>
<dbReference type="SUPFAM" id="SSF53901">
    <property type="entry name" value="Thiolase-like"/>
    <property type="match status" value="2"/>
</dbReference>
<dbReference type="Pfam" id="PF08540">
    <property type="entry name" value="HMG_CoA_synt_C"/>
    <property type="match status" value="1"/>
</dbReference>
<dbReference type="PANTHER" id="PTHR43323:SF2">
    <property type="entry name" value="HYDROXYMETHYLGLUTARYL-COA SYNTHASE"/>
    <property type="match status" value="1"/>
</dbReference>
<dbReference type="Gene3D" id="3.40.47.10">
    <property type="match status" value="2"/>
</dbReference>
<dbReference type="InterPro" id="IPR016039">
    <property type="entry name" value="Thiolase-like"/>
</dbReference>
<evidence type="ECO:0000259" key="3">
    <source>
        <dbReference type="Pfam" id="PF01154"/>
    </source>
</evidence>
<organism evidence="5 6">
    <name type="scientific">Saccharothrix yanglingensis</name>
    <dbReference type="NCBI Taxonomy" id="659496"/>
    <lineage>
        <taxon>Bacteria</taxon>
        <taxon>Bacillati</taxon>
        <taxon>Actinomycetota</taxon>
        <taxon>Actinomycetes</taxon>
        <taxon>Pseudonocardiales</taxon>
        <taxon>Pseudonocardiaceae</taxon>
        <taxon>Saccharothrix</taxon>
    </lineage>
</organism>
<dbReference type="CDD" id="cd00827">
    <property type="entry name" value="init_cond_enzymes"/>
    <property type="match status" value="1"/>
</dbReference>
<dbReference type="Proteomes" id="UP001225605">
    <property type="component" value="Unassembled WGS sequence"/>
</dbReference>
<evidence type="ECO:0000256" key="1">
    <source>
        <dbReference type="ARBA" id="ARBA00007061"/>
    </source>
</evidence>
<keyword evidence="6" id="KW-1185">Reference proteome</keyword>
<gene>
    <name evidence="5" type="ORF">CKY47_06425</name>
</gene>
<comment type="similarity">
    <text evidence="1">Belongs to the thiolase-like superfamily. HMG-CoA synthase family.</text>
</comment>
<evidence type="ECO:0000259" key="4">
    <source>
        <dbReference type="Pfam" id="PF08540"/>
    </source>
</evidence>
<evidence type="ECO:0000313" key="5">
    <source>
        <dbReference type="EMBL" id="MDQ2583625.1"/>
    </source>
</evidence>
<feature type="domain" description="Hydroxymethylglutaryl-coenzyme A synthase C-terminal" evidence="4">
    <location>
        <begin position="275"/>
        <end position="341"/>
    </location>
</feature>
<accession>A0ABU0WUV9</accession>
<sequence>MPVTTDSAVGIEAIDVYVGRTSVGVRELFLARDLDQRRFENLMMRRKSVGLPCEDAVTNAVNAAKPLVDALAPDEREMVELVIVGTESGVDFGKPISTYVHEALGLPRRCRSFEVKHACYGGTAALQMAAAFVGTHPDPEVKALVIAADAAMAAARGTYWEPSQGAGAVAMLVSRRADVLALDAGANGYYSHEVMDTLRPRPDLEAGDSDLSLLSYLECLEQSYRHYTERVVGADVVTTFDHLVLHTPFAGMVRGAHRTLVRRHAGLSAAEIDADFAERVAGSLEYCAEVGNVYSAALYLALCSTIDHGAFDRPSRLGMFSYGSGCASEFYSGVVPPGAKARLAAAGVGRRIADRRPLEMPEYEVLVDGAAHRMSGVRDHVFDTKEYQDVYDDRFAGRGLLVLDEIRDFHRGYRWS</sequence>
<dbReference type="Pfam" id="PF01154">
    <property type="entry name" value="HMG_CoA_synt_N"/>
    <property type="match status" value="1"/>
</dbReference>
<dbReference type="RefSeq" id="WP_306744735.1">
    <property type="nucleotide sequence ID" value="NZ_NSDM01000002.1"/>
</dbReference>
<dbReference type="InterPro" id="IPR013528">
    <property type="entry name" value="HMG_CoA_synth_N"/>
</dbReference>
<feature type="domain" description="Hydroxymethylglutaryl-coenzyme A synthase N-terminal" evidence="3">
    <location>
        <begin position="8"/>
        <end position="176"/>
    </location>
</feature>
<evidence type="ECO:0000256" key="2">
    <source>
        <dbReference type="ARBA" id="ARBA00022679"/>
    </source>
</evidence>
<protein>
    <submittedName>
        <fullName evidence="5">3-hydroxy-3-methylglutaryl-ACP synthase</fullName>
    </submittedName>
</protein>
<evidence type="ECO:0000313" key="6">
    <source>
        <dbReference type="Proteomes" id="UP001225605"/>
    </source>
</evidence>
<comment type="caution">
    <text evidence="5">The sequence shown here is derived from an EMBL/GenBank/DDBJ whole genome shotgun (WGS) entry which is preliminary data.</text>
</comment>
<name>A0ABU0WUV9_9PSEU</name>